<dbReference type="EMBL" id="UINC01047472">
    <property type="protein sequence ID" value="SVB56785.1"/>
    <property type="molecule type" value="Genomic_DNA"/>
</dbReference>
<dbReference type="AlphaFoldDB" id="A0A382F284"/>
<organism evidence="4">
    <name type="scientific">marine metagenome</name>
    <dbReference type="NCBI Taxonomy" id="408172"/>
    <lineage>
        <taxon>unclassified sequences</taxon>
        <taxon>metagenomes</taxon>
        <taxon>ecological metagenomes</taxon>
    </lineage>
</organism>
<feature type="region of interest" description="Disordered" evidence="2">
    <location>
        <begin position="1"/>
        <end position="43"/>
    </location>
</feature>
<evidence type="ECO:0000256" key="2">
    <source>
        <dbReference type="SAM" id="MobiDB-lite"/>
    </source>
</evidence>
<keyword evidence="1" id="KW-0175">Coiled coil</keyword>
<gene>
    <name evidence="4" type="ORF">METZ01_LOCUS209639</name>
</gene>
<feature type="coiled-coil region" evidence="1">
    <location>
        <begin position="136"/>
        <end position="163"/>
    </location>
</feature>
<dbReference type="PANTHER" id="PTHR35889:SF3">
    <property type="entry name" value="F-BOX DOMAIN-CONTAINING PROTEIN"/>
    <property type="match status" value="1"/>
</dbReference>
<dbReference type="Pfam" id="PF07587">
    <property type="entry name" value="PSD1"/>
    <property type="match status" value="1"/>
</dbReference>
<dbReference type="InterPro" id="IPR022655">
    <property type="entry name" value="DUF1553"/>
</dbReference>
<dbReference type="PANTHER" id="PTHR35889">
    <property type="entry name" value="CYCLOINULO-OLIGOSACCHARIDE FRUCTANOTRANSFERASE-RELATED"/>
    <property type="match status" value="1"/>
</dbReference>
<reference evidence="4" key="1">
    <citation type="submission" date="2018-05" db="EMBL/GenBank/DDBJ databases">
        <authorList>
            <person name="Lanie J.A."/>
            <person name="Ng W.-L."/>
            <person name="Kazmierczak K.M."/>
            <person name="Andrzejewski T.M."/>
            <person name="Davidsen T.M."/>
            <person name="Wayne K.J."/>
            <person name="Tettelin H."/>
            <person name="Glass J.I."/>
            <person name="Rusch D."/>
            <person name="Podicherti R."/>
            <person name="Tsui H.-C.T."/>
            <person name="Winkler M.E."/>
        </authorList>
    </citation>
    <scope>NUCLEOTIDE SEQUENCE</scope>
</reference>
<sequence length="474" mass="52860">GIVRKDESGGGSGAEKGKEEEESGDETSPAEKSSTREDSKVRKKLARAKLQLARKRLLARKVHLEETNARIAAEKHKHGFADHAAGKESNATIAYGHLSSVAATLQRSFKVASAVEKLSDEECKLKQVSLRPDKDAEKAKKAVETATKKVESARTALEQARKHLDDNGTDYEPIGPIHPSSSTGRRLSLAQWIANRKNPLTARVAVNHVWNRHFGRPLVERLDDFGLRSPRPLHAELLDFLAVYLMENGWSLKKLHRLIVSSDAYALSSGTVHAPSDNLRLDYDNHYIWRANSQRMQAEVIRDSILATSGSLDPKFGGPDVHQSKGEVNPRRSVYFHHAPERQMKFLEMFDAANPRECYRRKPTVRPQQAFTLINSSLTIAESRILAKSIGDKEDKEFIEAAFASILSRLPAKNEFLACGEFLREQAGILSDTTKLKVLGTKANRVPPSGDSKQRARENLILALFSHNDFVTIR</sequence>
<evidence type="ECO:0000313" key="4">
    <source>
        <dbReference type="EMBL" id="SVB56785.1"/>
    </source>
</evidence>
<evidence type="ECO:0000256" key="1">
    <source>
        <dbReference type="SAM" id="Coils"/>
    </source>
</evidence>
<feature type="domain" description="DUF1553" evidence="3">
    <location>
        <begin position="185"/>
        <end position="422"/>
    </location>
</feature>
<proteinExistence type="predicted"/>
<accession>A0A382F284</accession>
<evidence type="ECO:0000259" key="3">
    <source>
        <dbReference type="Pfam" id="PF07587"/>
    </source>
</evidence>
<protein>
    <recommendedName>
        <fullName evidence="3">DUF1553 domain-containing protein</fullName>
    </recommendedName>
</protein>
<feature type="non-terminal residue" evidence="4">
    <location>
        <position position="1"/>
    </location>
</feature>
<name>A0A382F284_9ZZZZ</name>